<feature type="transmembrane region" description="Helical" evidence="1">
    <location>
        <begin position="67"/>
        <end position="84"/>
    </location>
</feature>
<dbReference type="SMART" id="SM01269">
    <property type="entry name" value="Lipid_DES"/>
    <property type="match status" value="1"/>
</dbReference>
<evidence type="ECO:0000313" key="3">
    <source>
        <dbReference type="EMBL" id="KNC78029.1"/>
    </source>
</evidence>
<dbReference type="eggNOG" id="KOG2987">
    <property type="taxonomic scope" value="Eukaryota"/>
</dbReference>
<dbReference type="OrthoDB" id="200948at2759"/>
<gene>
    <name evidence="3" type="ORF">SARC_09523</name>
</gene>
<dbReference type="Pfam" id="PF00487">
    <property type="entry name" value="FA_desaturase"/>
    <property type="match status" value="1"/>
</dbReference>
<evidence type="ECO:0000313" key="4">
    <source>
        <dbReference type="Proteomes" id="UP000054560"/>
    </source>
</evidence>
<name>A0A0L0FMN8_9EUKA</name>
<keyword evidence="1" id="KW-0472">Membrane</keyword>
<reference evidence="3 4" key="1">
    <citation type="submission" date="2011-02" db="EMBL/GenBank/DDBJ databases">
        <title>The Genome Sequence of Sphaeroforma arctica JP610.</title>
        <authorList>
            <consortium name="The Broad Institute Genome Sequencing Platform"/>
            <person name="Russ C."/>
            <person name="Cuomo C."/>
            <person name="Young S.K."/>
            <person name="Zeng Q."/>
            <person name="Gargeya S."/>
            <person name="Alvarado L."/>
            <person name="Berlin A."/>
            <person name="Chapman S.B."/>
            <person name="Chen Z."/>
            <person name="Freedman E."/>
            <person name="Gellesch M."/>
            <person name="Goldberg J."/>
            <person name="Griggs A."/>
            <person name="Gujja S."/>
            <person name="Heilman E."/>
            <person name="Heiman D."/>
            <person name="Howarth C."/>
            <person name="Mehta T."/>
            <person name="Neiman D."/>
            <person name="Pearson M."/>
            <person name="Roberts A."/>
            <person name="Saif S."/>
            <person name="Shea T."/>
            <person name="Shenoy N."/>
            <person name="Sisk P."/>
            <person name="Stolte C."/>
            <person name="Sykes S."/>
            <person name="White J."/>
            <person name="Yandava C."/>
            <person name="Burger G."/>
            <person name="Gray M.W."/>
            <person name="Holland P.W.H."/>
            <person name="King N."/>
            <person name="Lang F.B.F."/>
            <person name="Roger A.J."/>
            <person name="Ruiz-Trillo I."/>
            <person name="Haas B."/>
            <person name="Nusbaum C."/>
            <person name="Birren B."/>
        </authorList>
    </citation>
    <scope>NUCLEOTIDE SEQUENCE [LARGE SCALE GENOMIC DNA]</scope>
    <source>
        <strain evidence="3 4">JP610</strain>
    </source>
</reference>
<protein>
    <recommendedName>
        <fullName evidence="2">Sphingolipid delta4-desaturase N-terminal domain-containing protein</fullName>
    </recommendedName>
</protein>
<evidence type="ECO:0000256" key="1">
    <source>
        <dbReference type="SAM" id="Phobius"/>
    </source>
</evidence>
<feature type="transmembrane region" description="Helical" evidence="1">
    <location>
        <begin position="90"/>
        <end position="112"/>
    </location>
</feature>
<dbReference type="GeneID" id="25910027"/>
<keyword evidence="1" id="KW-0812">Transmembrane</keyword>
<keyword evidence="4" id="KW-1185">Reference proteome</keyword>
<dbReference type="PANTHER" id="PTHR12879">
    <property type="entry name" value="SPHINGOLIPID DELTA 4 DESATURASE/C-4 HYDROXYLASE PROTEIN DES2"/>
    <property type="match status" value="1"/>
</dbReference>
<dbReference type="PANTHER" id="PTHR12879:SF8">
    <property type="entry name" value="SPHINGOLIPID DELTA(4)-DESATURASE DES1"/>
    <property type="match status" value="1"/>
</dbReference>
<dbReference type="Proteomes" id="UP000054560">
    <property type="component" value="Unassembled WGS sequence"/>
</dbReference>
<dbReference type="EMBL" id="KQ242574">
    <property type="protein sequence ID" value="KNC78029.1"/>
    <property type="molecule type" value="Genomic_DNA"/>
</dbReference>
<proteinExistence type="predicted"/>
<dbReference type="InterPro" id="IPR013866">
    <property type="entry name" value="Sphingolipid_d4-desaturase_N"/>
</dbReference>
<dbReference type="STRING" id="667725.A0A0L0FMN8"/>
<accession>A0A0L0FMN8</accession>
<feature type="transmembrane region" description="Helical" evidence="1">
    <location>
        <begin position="209"/>
        <end position="235"/>
    </location>
</feature>
<evidence type="ECO:0000259" key="2">
    <source>
        <dbReference type="SMART" id="SM01269"/>
    </source>
</evidence>
<dbReference type="RefSeq" id="XP_014151931.1">
    <property type="nucleotide sequence ID" value="XM_014296456.1"/>
</dbReference>
<feature type="domain" description="Sphingolipid delta4-desaturase N-terminal" evidence="2">
    <location>
        <begin position="36"/>
        <end position="67"/>
    </location>
</feature>
<sequence length="345" mass="39476">MCQVSETVQTDPKKVTLTLAEQRHQQRFAEVDGTKPKLDYEIHQERKRAILKEFPEVKKLYGNEPRTAYYAYAVIAVMLTLAYLCRNSYMLAIVFGFGPGPYLNAAVLVFIHEATHFLVWKTPAYNRILSIITNMVMCVPISEIFKQHHGAHHMNLGSEHFDVDVPTNFEVEFVGNSSFLKGCWLFFNMLILPARSLMKLPVRTDKFLIANWIACLGFGAVAFYLSLPSFVFLMLSLLNSQGLHPANARQIQRHVHDGSDEMKNRGYMPHTYSYYGPANKYFLNVGYHIEHHDFSQIPWTKLPELKRIAGEKWYPTGAAHKNRGMTELINFVTNPDISLADFGGH</sequence>
<dbReference type="Pfam" id="PF08557">
    <property type="entry name" value="Lipid_DES"/>
    <property type="match status" value="1"/>
</dbReference>
<dbReference type="GO" id="GO:0016020">
    <property type="term" value="C:membrane"/>
    <property type="evidence" value="ECO:0007669"/>
    <property type="project" value="GOC"/>
</dbReference>
<dbReference type="InterPro" id="IPR005804">
    <property type="entry name" value="FA_desaturase_dom"/>
</dbReference>
<dbReference type="GO" id="GO:0046513">
    <property type="term" value="P:ceramide biosynthetic process"/>
    <property type="evidence" value="ECO:0007669"/>
    <property type="project" value="TreeGrafter"/>
</dbReference>
<dbReference type="GO" id="GO:0042284">
    <property type="term" value="F:sphingolipid delta-4 desaturase activity"/>
    <property type="evidence" value="ECO:0007669"/>
    <property type="project" value="TreeGrafter"/>
</dbReference>
<organism evidence="3 4">
    <name type="scientific">Sphaeroforma arctica JP610</name>
    <dbReference type="NCBI Taxonomy" id="667725"/>
    <lineage>
        <taxon>Eukaryota</taxon>
        <taxon>Ichthyosporea</taxon>
        <taxon>Ichthyophonida</taxon>
        <taxon>Sphaeroforma</taxon>
    </lineage>
</organism>
<dbReference type="AlphaFoldDB" id="A0A0L0FMN8"/>
<keyword evidence="1" id="KW-1133">Transmembrane helix</keyword>